<dbReference type="Proteomes" id="UP000572540">
    <property type="component" value="Unassembled WGS sequence"/>
</dbReference>
<reference evidence="1 2" key="1">
    <citation type="submission" date="2020-07" db="EMBL/GenBank/DDBJ databases">
        <title>Exploring microbial biodiversity for novel pathways involved in the catabolism of aromatic compounds derived from lignin.</title>
        <authorList>
            <person name="Elkins J."/>
        </authorList>
    </citation>
    <scope>NUCLEOTIDE SEQUENCE [LARGE SCALE GENOMIC DNA]</scope>
    <source>
        <strain evidence="1 2">H2C3B</strain>
    </source>
</reference>
<dbReference type="SUPFAM" id="SSF54001">
    <property type="entry name" value="Cysteine proteinases"/>
    <property type="match status" value="1"/>
</dbReference>
<sequence>MKLHVGYELVYECVQPTPMMLMLNTHFSHVKEVLSPDLLAVNPSVPITQYRDGFGNLCSRLVAPQGTVSFSTSAVLEVSSEPERRPPFTEQHPVEALPNDSLVFLLGSRYCETDLLSEFAWQTFGKLPLGRVRVEAICDYVHQHIEFGYDFARPHQDRMAGVAGAQGRVPGLCPSGRGAVPGNEHPGALLHGLYQRRRRAAALFGNGFCRVVRGVRRRLLADVRSA</sequence>
<dbReference type="InterPro" id="IPR038765">
    <property type="entry name" value="Papain-like_cys_pep_sf"/>
</dbReference>
<evidence type="ECO:0000313" key="2">
    <source>
        <dbReference type="Proteomes" id="UP000572540"/>
    </source>
</evidence>
<dbReference type="EMBL" id="JACCAU010000001">
    <property type="protein sequence ID" value="NYH19000.1"/>
    <property type="molecule type" value="Genomic_DNA"/>
</dbReference>
<organism evidence="1 2">
    <name type="scientific">Paraburkholderia bryophila</name>
    <dbReference type="NCBI Taxonomy" id="420952"/>
    <lineage>
        <taxon>Bacteria</taxon>
        <taxon>Pseudomonadati</taxon>
        <taxon>Pseudomonadota</taxon>
        <taxon>Betaproteobacteria</taxon>
        <taxon>Burkholderiales</taxon>
        <taxon>Burkholderiaceae</taxon>
        <taxon>Paraburkholderia</taxon>
    </lineage>
</organism>
<proteinExistence type="predicted"/>
<gene>
    <name evidence="1" type="ORF">GGD41_006228</name>
</gene>
<accession>A0A7Y9WDS1</accession>
<comment type="caution">
    <text evidence="1">The sequence shown here is derived from an EMBL/GenBank/DDBJ whole genome shotgun (WGS) entry which is preliminary data.</text>
</comment>
<name>A0A7Y9WDS1_9BURK</name>
<dbReference type="Gene3D" id="3.10.620.30">
    <property type="match status" value="1"/>
</dbReference>
<dbReference type="AlphaFoldDB" id="A0A7Y9WDS1"/>
<protein>
    <submittedName>
        <fullName evidence="1">Uncharacterized protein</fullName>
    </submittedName>
</protein>
<evidence type="ECO:0000313" key="1">
    <source>
        <dbReference type="EMBL" id="NYH19000.1"/>
    </source>
</evidence>